<dbReference type="Gene3D" id="2.20.25.10">
    <property type="match status" value="1"/>
</dbReference>
<evidence type="ECO:0000313" key="2">
    <source>
        <dbReference type="EMBL" id="GIE13193.1"/>
    </source>
</evidence>
<dbReference type="RefSeq" id="WP_203819640.1">
    <property type="nucleotide sequence ID" value="NZ_BAAABP010000052.1"/>
</dbReference>
<proteinExistence type="inferred from homology"/>
<dbReference type="PANTHER" id="PTHR33797">
    <property type="entry name" value="ORGANIC HYDROPEROXIDE RESISTANCE PROTEIN-LIKE"/>
    <property type="match status" value="1"/>
</dbReference>
<dbReference type="Gene3D" id="3.30.300.20">
    <property type="match status" value="1"/>
</dbReference>
<keyword evidence="3" id="KW-1185">Reference proteome</keyword>
<dbReference type="GO" id="GO:0006979">
    <property type="term" value="P:response to oxidative stress"/>
    <property type="evidence" value="ECO:0007669"/>
    <property type="project" value="InterPro"/>
</dbReference>
<dbReference type="Proteomes" id="UP000598174">
    <property type="component" value="Unassembled WGS sequence"/>
</dbReference>
<reference evidence="2" key="1">
    <citation type="submission" date="2021-01" db="EMBL/GenBank/DDBJ databases">
        <title>Whole genome shotgun sequence of Actinoplanes ferrugineus NBRC 15555.</title>
        <authorList>
            <person name="Komaki H."/>
            <person name="Tamura T."/>
        </authorList>
    </citation>
    <scope>NUCLEOTIDE SEQUENCE</scope>
    <source>
        <strain evidence="2">NBRC 15555</strain>
    </source>
</reference>
<evidence type="ECO:0000256" key="1">
    <source>
        <dbReference type="ARBA" id="ARBA00007378"/>
    </source>
</evidence>
<dbReference type="InterPro" id="IPR015946">
    <property type="entry name" value="KH_dom-like_a/b"/>
</dbReference>
<dbReference type="PANTHER" id="PTHR33797:SF2">
    <property type="entry name" value="ORGANIC HYDROPEROXIDE RESISTANCE PROTEIN-LIKE"/>
    <property type="match status" value="1"/>
</dbReference>
<dbReference type="AlphaFoldDB" id="A0A919J3C7"/>
<name>A0A919J3C7_9ACTN</name>
<comment type="caution">
    <text evidence="2">The sequence shown here is derived from an EMBL/GenBank/DDBJ whole genome shotgun (WGS) entry which is preliminary data.</text>
</comment>
<sequence length="137" mass="14462">MTTVYTAEVVSDGDGRNGIVHSDDGRLDLKLTAPGAPGGTNPEQLFAAGYAACFHSALRLSAREAGITLPDSRVHATVRLLRGDDGYRLAAELVAELPGTPTEVADRLVQQAHGRCPYSRAVAGNIEVIVRQEGPAR</sequence>
<dbReference type="InterPro" id="IPR003718">
    <property type="entry name" value="OsmC/Ohr_fam"/>
</dbReference>
<dbReference type="SUPFAM" id="SSF82784">
    <property type="entry name" value="OsmC-like"/>
    <property type="match status" value="1"/>
</dbReference>
<comment type="similarity">
    <text evidence="1">Belongs to the OsmC/Ohr family.</text>
</comment>
<protein>
    <submittedName>
        <fullName evidence="2">Organic hydroperoxide resistance protein</fullName>
    </submittedName>
</protein>
<gene>
    <name evidence="2" type="ORF">Afe05nite_50330</name>
</gene>
<dbReference type="InterPro" id="IPR019953">
    <property type="entry name" value="OHR"/>
</dbReference>
<evidence type="ECO:0000313" key="3">
    <source>
        <dbReference type="Proteomes" id="UP000598174"/>
    </source>
</evidence>
<dbReference type="NCBIfam" id="TIGR03561">
    <property type="entry name" value="organ_hyd_perox"/>
    <property type="match status" value="1"/>
</dbReference>
<dbReference type="Pfam" id="PF02566">
    <property type="entry name" value="OsmC"/>
    <property type="match status" value="1"/>
</dbReference>
<accession>A0A919J3C7</accession>
<dbReference type="EMBL" id="BOMM01000047">
    <property type="protein sequence ID" value="GIE13193.1"/>
    <property type="molecule type" value="Genomic_DNA"/>
</dbReference>
<dbReference type="InterPro" id="IPR036102">
    <property type="entry name" value="OsmC/Ohrsf"/>
</dbReference>
<organism evidence="2 3">
    <name type="scientific">Paractinoplanes ferrugineus</name>
    <dbReference type="NCBI Taxonomy" id="113564"/>
    <lineage>
        <taxon>Bacteria</taxon>
        <taxon>Bacillati</taxon>
        <taxon>Actinomycetota</taxon>
        <taxon>Actinomycetes</taxon>
        <taxon>Micromonosporales</taxon>
        <taxon>Micromonosporaceae</taxon>
        <taxon>Paractinoplanes</taxon>
    </lineage>
</organism>